<dbReference type="AlphaFoldDB" id="A0AB33KDF9"/>
<dbReference type="EMBL" id="AP035881">
    <property type="protein sequence ID" value="BFP49450.1"/>
    <property type="molecule type" value="Genomic_DNA"/>
</dbReference>
<evidence type="ECO:0000313" key="2">
    <source>
        <dbReference type="EMBL" id="BFP49450.1"/>
    </source>
</evidence>
<dbReference type="InterPro" id="IPR021401">
    <property type="entry name" value="DUF3040"/>
</dbReference>
<dbReference type="RefSeq" id="WP_408649645.1">
    <property type="nucleotide sequence ID" value="NZ_AP035881.2"/>
</dbReference>
<keyword evidence="1" id="KW-0812">Transmembrane</keyword>
<keyword evidence="1" id="KW-0472">Membrane</keyword>
<feature type="transmembrane region" description="Helical" evidence="1">
    <location>
        <begin position="119"/>
        <end position="139"/>
    </location>
</feature>
<evidence type="ECO:0000256" key="1">
    <source>
        <dbReference type="SAM" id="Phobius"/>
    </source>
</evidence>
<keyword evidence="1" id="KW-1133">Transmembrane helix</keyword>
<accession>A0AB33KDF9</accession>
<organism evidence="2">
    <name type="scientific">Kitasatospora sp. CMC57</name>
    <dbReference type="NCBI Taxonomy" id="3231513"/>
    <lineage>
        <taxon>Bacteria</taxon>
        <taxon>Bacillati</taxon>
        <taxon>Actinomycetota</taxon>
        <taxon>Actinomycetes</taxon>
        <taxon>Kitasatosporales</taxon>
        <taxon>Streptomycetaceae</taxon>
        <taxon>Kitasatospora</taxon>
    </lineage>
</organism>
<name>A0AB33KDF9_9ACTN</name>
<protein>
    <recommendedName>
        <fullName evidence="3">DUF3040 domain-containing protein</fullName>
    </recommendedName>
</protein>
<sequence>MGQLTAHPAPDATLPHGAEQAAVAVRKRCNQHTRRCWATVGILEVEAMAHPLTAYERRLIDEIECALKATDPRLQRMLGRRTKPVRLWIWQPRRLAALASLAAVLVLAAATLACTVTPWAAVAAVLGAIALAIAFRRLAGLHL</sequence>
<proteinExistence type="predicted"/>
<feature type="transmembrane region" description="Helical" evidence="1">
    <location>
        <begin position="95"/>
        <end position="113"/>
    </location>
</feature>
<dbReference type="Pfam" id="PF11239">
    <property type="entry name" value="DUF3040"/>
    <property type="match status" value="1"/>
</dbReference>
<evidence type="ECO:0008006" key="3">
    <source>
        <dbReference type="Google" id="ProtNLM"/>
    </source>
</evidence>
<gene>
    <name evidence="2" type="ORF">KCMC57_58180</name>
</gene>
<reference evidence="2" key="1">
    <citation type="submission" date="2024-07" db="EMBL/GenBank/DDBJ databases">
        <title>Complete genome sequences of cellulolytic bacteria, Kitasatospora sp. CMC57 and Streptomyces sp. CMC78, isolated from Japanese agricultural soil.</title>
        <authorList>
            <person name="Hashimoto T."/>
            <person name="Ito M."/>
            <person name="Iwamoto M."/>
            <person name="Fukahori D."/>
            <person name="Shoda T."/>
            <person name="Sakoda M."/>
            <person name="Morohoshi T."/>
            <person name="Mitsuboshi M."/>
            <person name="Nishizawa T."/>
        </authorList>
    </citation>
    <scope>NUCLEOTIDE SEQUENCE</scope>
    <source>
        <strain evidence="2">CMC57</strain>
    </source>
</reference>